<evidence type="ECO:0000256" key="1">
    <source>
        <dbReference type="ARBA" id="ARBA00010165"/>
    </source>
</evidence>
<protein>
    <recommendedName>
        <fullName evidence="6">Aminoglycoside phosphotransferase domain-containing protein</fullName>
    </recommendedName>
</protein>
<dbReference type="Proteomes" id="UP001320420">
    <property type="component" value="Unassembled WGS sequence"/>
</dbReference>
<name>A0AAN9V1K5_9PEZI</name>
<gene>
    <name evidence="7" type="ORF">SLS62_000546</name>
</gene>
<dbReference type="PANTHER" id="PTHR34273">
    <property type="entry name" value="METHYLTHIORIBOSE KINASE"/>
    <property type="match status" value="1"/>
</dbReference>
<accession>A0AAN9V1K5</accession>
<dbReference type="InterPro" id="IPR002575">
    <property type="entry name" value="Aminoglycoside_PTrfase"/>
</dbReference>
<proteinExistence type="inferred from homology"/>
<keyword evidence="4" id="KW-0418">Kinase</keyword>
<evidence type="ECO:0000256" key="4">
    <source>
        <dbReference type="ARBA" id="ARBA00022777"/>
    </source>
</evidence>
<dbReference type="SUPFAM" id="SSF56112">
    <property type="entry name" value="Protein kinase-like (PK-like)"/>
    <property type="match status" value="1"/>
</dbReference>
<evidence type="ECO:0000256" key="5">
    <source>
        <dbReference type="ARBA" id="ARBA00022840"/>
    </source>
</evidence>
<dbReference type="PANTHER" id="PTHR34273:SF2">
    <property type="entry name" value="METHYLTHIORIBOSE KINASE"/>
    <property type="match status" value="1"/>
</dbReference>
<evidence type="ECO:0000313" key="8">
    <source>
        <dbReference type="Proteomes" id="UP001320420"/>
    </source>
</evidence>
<dbReference type="InterPro" id="IPR011009">
    <property type="entry name" value="Kinase-like_dom_sf"/>
</dbReference>
<evidence type="ECO:0000259" key="6">
    <source>
        <dbReference type="Pfam" id="PF01636"/>
    </source>
</evidence>
<feature type="domain" description="Aminoglycoside phosphotransferase" evidence="6">
    <location>
        <begin position="121"/>
        <end position="296"/>
    </location>
</feature>
<organism evidence="7 8">
    <name type="scientific">Diatrype stigma</name>
    <dbReference type="NCBI Taxonomy" id="117547"/>
    <lineage>
        <taxon>Eukaryota</taxon>
        <taxon>Fungi</taxon>
        <taxon>Dikarya</taxon>
        <taxon>Ascomycota</taxon>
        <taxon>Pezizomycotina</taxon>
        <taxon>Sordariomycetes</taxon>
        <taxon>Xylariomycetidae</taxon>
        <taxon>Xylariales</taxon>
        <taxon>Diatrypaceae</taxon>
        <taxon>Diatrype</taxon>
    </lineage>
</organism>
<comment type="caution">
    <text evidence="7">The sequence shown here is derived from an EMBL/GenBank/DDBJ whole genome shotgun (WGS) entry which is preliminary data.</text>
</comment>
<keyword evidence="8" id="KW-1185">Reference proteome</keyword>
<dbReference type="GO" id="GO:0016301">
    <property type="term" value="F:kinase activity"/>
    <property type="evidence" value="ECO:0007669"/>
    <property type="project" value="UniProtKB-KW"/>
</dbReference>
<reference evidence="7 8" key="1">
    <citation type="submission" date="2024-02" db="EMBL/GenBank/DDBJ databases">
        <title>De novo assembly and annotation of 12 fungi associated with fruit tree decline syndrome in Ontario, Canada.</title>
        <authorList>
            <person name="Sulman M."/>
            <person name="Ellouze W."/>
            <person name="Ilyukhin E."/>
        </authorList>
    </citation>
    <scope>NUCLEOTIDE SEQUENCE [LARGE SCALE GENOMIC DNA]</scope>
    <source>
        <strain evidence="7 8">M11/M66-122</strain>
    </source>
</reference>
<keyword evidence="2" id="KW-0808">Transferase</keyword>
<sequence length="329" mass="36738">MAPLEQSEKDEIAANILQQLASTPFACSSLLQLTNGTTNFVFRGTLIRPVPSPEGSGAVETVIVKHSSEFAAVNKDLPIHVSRCIAEESMLNALKEFHYDSHHAQVKVPHLYLFDRETSTQVLEDIPGVVDLKTIFVSPNANDVLSKPLATSIGRALGSWLRAFHAWASAPAQSHLCANAEMGTNELMRKLKYFITYGSFIEVLEKFPDVIGDHKKSLQEVQHMAIKEFEKTASGDGDGREEWGLIHGDFWTGNVLFPESRFREEKTKLFIVDWEFAQYGHRAYDIGQMIGDMYERKHFKGVEGAIWAIDGFIDGYGPPGLHGSERQTL</sequence>
<dbReference type="Pfam" id="PF01636">
    <property type="entry name" value="APH"/>
    <property type="match status" value="1"/>
</dbReference>
<dbReference type="Gene3D" id="3.90.1200.10">
    <property type="match status" value="1"/>
</dbReference>
<comment type="similarity">
    <text evidence="1">Belongs to the methylthioribose kinase family.</text>
</comment>
<keyword evidence="3" id="KW-0547">Nucleotide-binding</keyword>
<dbReference type="AlphaFoldDB" id="A0AAN9V1K5"/>
<evidence type="ECO:0000256" key="2">
    <source>
        <dbReference type="ARBA" id="ARBA00022679"/>
    </source>
</evidence>
<evidence type="ECO:0000313" key="7">
    <source>
        <dbReference type="EMBL" id="KAK7757531.1"/>
    </source>
</evidence>
<dbReference type="GO" id="GO:0005524">
    <property type="term" value="F:ATP binding"/>
    <property type="evidence" value="ECO:0007669"/>
    <property type="project" value="UniProtKB-KW"/>
</dbReference>
<keyword evidence="5" id="KW-0067">ATP-binding</keyword>
<dbReference type="Gene3D" id="3.30.200.20">
    <property type="entry name" value="Phosphorylase Kinase, domain 1"/>
    <property type="match status" value="1"/>
</dbReference>
<evidence type="ECO:0000256" key="3">
    <source>
        <dbReference type="ARBA" id="ARBA00022741"/>
    </source>
</evidence>
<dbReference type="EMBL" id="JAKJXP020000002">
    <property type="protein sequence ID" value="KAK7757531.1"/>
    <property type="molecule type" value="Genomic_DNA"/>
</dbReference>